<dbReference type="InterPro" id="IPR001128">
    <property type="entry name" value="Cyt_P450"/>
</dbReference>
<dbReference type="GO" id="GO:0005506">
    <property type="term" value="F:iron ion binding"/>
    <property type="evidence" value="ECO:0007669"/>
    <property type="project" value="InterPro"/>
</dbReference>
<comment type="similarity">
    <text evidence="2">Belongs to the cytochrome P450 family.</text>
</comment>
<dbReference type="Pfam" id="PF00067">
    <property type="entry name" value="p450"/>
    <property type="match status" value="1"/>
</dbReference>
<evidence type="ECO:0000256" key="1">
    <source>
        <dbReference type="ARBA" id="ARBA00001971"/>
    </source>
</evidence>
<feature type="non-terminal residue" evidence="5">
    <location>
        <position position="1"/>
    </location>
</feature>
<dbReference type="GO" id="GO:0008392">
    <property type="term" value="F:arachidonate epoxygenase activity"/>
    <property type="evidence" value="ECO:0007669"/>
    <property type="project" value="TreeGrafter"/>
</dbReference>
<gene>
    <name evidence="5" type="ORF">PODLI_1B031060</name>
</gene>
<evidence type="ECO:0000256" key="4">
    <source>
        <dbReference type="ARBA" id="ARBA00023004"/>
    </source>
</evidence>
<keyword evidence="6" id="KW-1185">Reference proteome</keyword>
<keyword evidence="4" id="KW-0408">Iron</keyword>
<dbReference type="AlphaFoldDB" id="A0AA35QR18"/>
<dbReference type="GO" id="GO:0006805">
    <property type="term" value="P:xenobiotic metabolic process"/>
    <property type="evidence" value="ECO:0007669"/>
    <property type="project" value="TreeGrafter"/>
</dbReference>
<dbReference type="GO" id="GO:0020037">
    <property type="term" value="F:heme binding"/>
    <property type="evidence" value="ECO:0007669"/>
    <property type="project" value="InterPro"/>
</dbReference>
<dbReference type="GO" id="GO:0016712">
    <property type="term" value="F:oxidoreductase activity, acting on paired donors, with incorporation or reduction of molecular oxygen, reduced flavin or flavoprotein as one donor, and incorporation of one atom of oxygen"/>
    <property type="evidence" value="ECO:0007669"/>
    <property type="project" value="TreeGrafter"/>
</dbReference>
<comment type="cofactor">
    <cofactor evidence="1">
        <name>heme</name>
        <dbReference type="ChEBI" id="CHEBI:30413"/>
    </cofactor>
</comment>
<dbReference type="SUPFAM" id="SSF48264">
    <property type="entry name" value="Cytochrome P450"/>
    <property type="match status" value="1"/>
</dbReference>
<protein>
    <submittedName>
        <fullName evidence="5">Cytochrome P450 2G1-like</fullName>
    </submittedName>
</protein>
<dbReference type="Proteomes" id="UP001178461">
    <property type="component" value="Unassembled WGS sequence"/>
</dbReference>
<evidence type="ECO:0000313" key="6">
    <source>
        <dbReference type="Proteomes" id="UP001178461"/>
    </source>
</evidence>
<dbReference type="InterPro" id="IPR002401">
    <property type="entry name" value="Cyt_P450_E_grp-I"/>
</dbReference>
<evidence type="ECO:0000256" key="2">
    <source>
        <dbReference type="ARBA" id="ARBA00010617"/>
    </source>
</evidence>
<evidence type="ECO:0000256" key="3">
    <source>
        <dbReference type="ARBA" id="ARBA00022723"/>
    </source>
</evidence>
<dbReference type="InterPro" id="IPR036396">
    <property type="entry name" value="Cyt_P450_sf"/>
</dbReference>
<dbReference type="InterPro" id="IPR050182">
    <property type="entry name" value="Cytochrome_P450_fam2"/>
</dbReference>
<dbReference type="PRINTS" id="PR00463">
    <property type="entry name" value="EP450I"/>
</dbReference>
<dbReference type="GO" id="GO:0019373">
    <property type="term" value="P:epoxygenase P450 pathway"/>
    <property type="evidence" value="ECO:0007669"/>
    <property type="project" value="TreeGrafter"/>
</dbReference>
<dbReference type="PANTHER" id="PTHR24300:SF424">
    <property type="entry name" value="CYTOCHROME P450"/>
    <property type="match status" value="1"/>
</dbReference>
<accession>A0AA35QR18</accession>
<sequence length="54" mass="6103">LGKVYGSVFTVYLGLWRVVVLSSYKVVKEALVDQAEDFNARGHLPSFSNDFNEH</sequence>
<feature type="non-terminal residue" evidence="5">
    <location>
        <position position="54"/>
    </location>
</feature>
<comment type="caution">
    <text evidence="5">The sequence shown here is derived from an EMBL/GenBank/DDBJ whole genome shotgun (WGS) entry which is preliminary data.</text>
</comment>
<dbReference type="Gene3D" id="1.10.630.10">
    <property type="entry name" value="Cytochrome P450"/>
    <property type="match status" value="1"/>
</dbReference>
<name>A0AA35QR18_9SAUR</name>
<dbReference type="PANTHER" id="PTHR24300">
    <property type="entry name" value="CYTOCHROME P450 508A4-RELATED"/>
    <property type="match status" value="1"/>
</dbReference>
<dbReference type="GO" id="GO:0005737">
    <property type="term" value="C:cytoplasm"/>
    <property type="evidence" value="ECO:0007669"/>
    <property type="project" value="TreeGrafter"/>
</dbReference>
<reference evidence="5" key="1">
    <citation type="submission" date="2022-12" db="EMBL/GenBank/DDBJ databases">
        <authorList>
            <person name="Alioto T."/>
            <person name="Alioto T."/>
            <person name="Gomez Garrido J."/>
        </authorList>
    </citation>
    <scope>NUCLEOTIDE SEQUENCE</scope>
</reference>
<proteinExistence type="inferred from homology"/>
<dbReference type="EMBL" id="CANTUW010000726">
    <property type="protein sequence ID" value="CAI7935460.1"/>
    <property type="molecule type" value="Genomic_DNA"/>
</dbReference>
<keyword evidence="3" id="KW-0479">Metal-binding</keyword>
<evidence type="ECO:0000313" key="5">
    <source>
        <dbReference type="EMBL" id="CAI7935460.1"/>
    </source>
</evidence>
<organism evidence="5 6">
    <name type="scientific">Podarcis lilfordi</name>
    <name type="common">Lilford's wall lizard</name>
    <dbReference type="NCBI Taxonomy" id="74358"/>
    <lineage>
        <taxon>Eukaryota</taxon>
        <taxon>Metazoa</taxon>
        <taxon>Chordata</taxon>
        <taxon>Craniata</taxon>
        <taxon>Vertebrata</taxon>
        <taxon>Euteleostomi</taxon>
        <taxon>Lepidosauria</taxon>
        <taxon>Squamata</taxon>
        <taxon>Bifurcata</taxon>
        <taxon>Unidentata</taxon>
        <taxon>Episquamata</taxon>
        <taxon>Laterata</taxon>
        <taxon>Lacertibaenia</taxon>
        <taxon>Lacertidae</taxon>
        <taxon>Podarcis</taxon>
    </lineage>
</organism>